<gene>
    <name evidence="1" type="ORF">BpHYR1_004631</name>
</gene>
<reference evidence="1 2" key="1">
    <citation type="journal article" date="2018" name="Sci. Rep.">
        <title>Genomic signatures of local adaptation to the degree of environmental predictability in rotifers.</title>
        <authorList>
            <person name="Franch-Gras L."/>
            <person name="Hahn C."/>
            <person name="Garcia-Roger E.M."/>
            <person name="Carmona M.J."/>
            <person name="Serra M."/>
            <person name="Gomez A."/>
        </authorList>
    </citation>
    <scope>NUCLEOTIDE SEQUENCE [LARGE SCALE GENOMIC DNA]</scope>
    <source>
        <strain evidence="1">HYR1</strain>
    </source>
</reference>
<protein>
    <submittedName>
        <fullName evidence="1">Uncharacterized protein</fullName>
    </submittedName>
</protein>
<evidence type="ECO:0000313" key="1">
    <source>
        <dbReference type="EMBL" id="RNA31698.1"/>
    </source>
</evidence>
<evidence type="ECO:0000313" key="2">
    <source>
        <dbReference type="Proteomes" id="UP000276133"/>
    </source>
</evidence>
<proteinExistence type="predicted"/>
<organism evidence="1 2">
    <name type="scientific">Brachionus plicatilis</name>
    <name type="common">Marine rotifer</name>
    <name type="synonym">Brachionus muelleri</name>
    <dbReference type="NCBI Taxonomy" id="10195"/>
    <lineage>
        <taxon>Eukaryota</taxon>
        <taxon>Metazoa</taxon>
        <taxon>Spiralia</taxon>
        <taxon>Gnathifera</taxon>
        <taxon>Rotifera</taxon>
        <taxon>Eurotatoria</taxon>
        <taxon>Monogononta</taxon>
        <taxon>Pseudotrocha</taxon>
        <taxon>Ploima</taxon>
        <taxon>Brachionidae</taxon>
        <taxon>Brachionus</taxon>
    </lineage>
</organism>
<dbReference type="EMBL" id="REGN01001907">
    <property type="protein sequence ID" value="RNA31698.1"/>
    <property type="molecule type" value="Genomic_DNA"/>
</dbReference>
<name>A0A3M7S7Z3_BRAPC</name>
<keyword evidence="2" id="KW-1185">Reference proteome</keyword>
<accession>A0A3M7S7Z3</accession>
<comment type="caution">
    <text evidence="1">The sequence shown here is derived from an EMBL/GenBank/DDBJ whole genome shotgun (WGS) entry which is preliminary data.</text>
</comment>
<dbReference type="AlphaFoldDB" id="A0A3M7S7Z3"/>
<sequence>MIYSKISDDKELKFKSFANIDELTFYMNLQSIIWNKVKQKTSAKSLPRALANSLLELYTPVTVITKPNTIMATLVNFWCQTRVRRFKCR</sequence>
<dbReference type="Proteomes" id="UP000276133">
    <property type="component" value="Unassembled WGS sequence"/>
</dbReference>